<proteinExistence type="predicted"/>
<evidence type="ECO:0000313" key="2">
    <source>
        <dbReference type="EMBL" id="NEY89040.1"/>
    </source>
</evidence>
<dbReference type="PANTHER" id="PTHR35811">
    <property type="entry name" value="SLR1870 PROTEIN"/>
    <property type="match status" value="1"/>
</dbReference>
<protein>
    <submittedName>
        <fullName evidence="2">NYN domain-containing protein</fullName>
    </submittedName>
</protein>
<accession>A0A6M0QNK8</accession>
<dbReference type="Gene3D" id="3.40.50.1010">
    <property type="entry name" value="5'-nuclease"/>
    <property type="match status" value="1"/>
</dbReference>
<feature type="domain" description="NYN" evidence="1">
    <location>
        <begin position="5"/>
        <end position="130"/>
    </location>
</feature>
<evidence type="ECO:0000259" key="1">
    <source>
        <dbReference type="Pfam" id="PF01936"/>
    </source>
</evidence>
<dbReference type="AlphaFoldDB" id="A0A6M0QNK8"/>
<dbReference type="Pfam" id="PF01936">
    <property type="entry name" value="NYN"/>
    <property type="match status" value="1"/>
</dbReference>
<sequence>MDERRVALLVDGENISVDHAGFLIITAAKSGVLCVKRVFGAVSRLGGWSTAPGFRVVHVPPAKNSGDIALSLDALELALTGQVDEIVLATSDRDMILVALRLAELGVPVTGIGEEKCSVDFRKACRKFVQVPDKPEVSAQQKLPAPAEQTAGAFEGRMRKFVASEADNFGWVTFSALGQQRAKEAGISKAQAGIGKSASWTDWFKKRSEVYEIEERGTQSRARLKSGKRA</sequence>
<evidence type="ECO:0000313" key="3">
    <source>
        <dbReference type="Proteomes" id="UP000477782"/>
    </source>
</evidence>
<dbReference type="RefSeq" id="WP_164623056.1">
    <property type="nucleotide sequence ID" value="NZ_JAAIVJ010000001.1"/>
</dbReference>
<comment type="caution">
    <text evidence="2">The sequence shown here is derived from an EMBL/GenBank/DDBJ whole genome shotgun (WGS) entry which is preliminary data.</text>
</comment>
<name>A0A6M0QNK8_9RHOB</name>
<gene>
    <name evidence="2" type="ORF">G4Z14_01920</name>
</gene>
<reference evidence="2 3" key="1">
    <citation type="submission" date="2020-02" db="EMBL/GenBank/DDBJ databases">
        <authorList>
            <person name="Chen W.-M."/>
        </authorList>
    </citation>
    <scope>NUCLEOTIDE SEQUENCE [LARGE SCALE GENOMIC DNA]</scope>
    <source>
        <strain evidence="2 3">KMS-5</strain>
    </source>
</reference>
<dbReference type="Proteomes" id="UP000477782">
    <property type="component" value="Unassembled WGS sequence"/>
</dbReference>
<dbReference type="InterPro" id="IPR021139">
    <property type="entry name" value="NYN"/>
</dbReference>
<dbReference type="CDD" id="cd11297">
    <property type="entry name" value="PIN_LabA-like_N_1"/>
    <property type="match status" value="1"/>
</dbReference>
<keyword evidence="3" id="KW-1185">Reference proteome</keyword>
<organism evidence="2 3">
    <name type="scientific">Tabrizicola oligotrophica</name>
    <dbReference type="NCBI Taxonomy" id="2710650"/>
    <lineage>
        <taxon>Bacteria</taxon>
        <taxon>Pseudomonadati</taxon>
        <taxon>Pseudomonadota</taxon>
        <taxon>Alphaproteobacteria</taxon>
        <taxon>Rhodobacterales</taxon>
        <taxon>Paracoccaceae</taxon>
        <taxon>Tabrizicola</taxon>
    </lineage>
</organism>
<dbReference type="EMBL" id="JAAIVJ010000001">
    <property type="protein sequence ID" value="NEY89040.1"/>
    <property type="molecule type" value="Genomic_DNA"/>
</dbReference>
<dbReference type="PANTHER" id="PTHR35811:SF1">
    <property type="entry name" value="HTH OST-TYPE DOMAIN-CONTAINING PROTEIN"/>
    <property type="match status" value="1"/>
</dbReference>
<dbReference type="GO" id="GO:0004540">
    <property type="term" value="F:RNA nuclease activity"/>
    <property type="evidence" value="ECO:0007669"/>
    <property type="project" value="InterPro"/>
</dbReference>